<keyword evidence="3" id="KW-1185">Reference proteome</keyword>
<dbReference type="PANTHER" id="PTHR40279:SF3">
    <property type="entry name" value="4-AMINOBENZOATE SYNTHASE"/>
    <property type="match status" value="1"/>
</dbReference>
<organism evidence="2 3">
    <name type="scientific">Phormidium tenue FACHB-1050</name>
    <dbReference type="NCBI Taxonomy" id="2692857"/>
    <lineage>
        <taxon>Bacteria</taxon>
        <taxon>Bacillati</taxon>
        <taxon>Cyanobacteriota</taxon>
        <taxon>Cyanophyceae</taxon>
        <taxon>Oscillatoriophycideae</taxon>
        <taxon>Oscillatoriales</taxon>
        <taxon>Oscillatoriaceae</taxon>
        <taxon>Phormidium</taxon>
    </lineage>
</organism>
<protein>
    <submittedName>
        <fullName evidence="2">Iron-containing redox enzyme family protein</fullName>
    </submittedName>
</protein>
<evidence type="ECO:0000256" key="1">
    <source>
        <dbReference type="ARBA" id="ARBA00023002"/>
    </source>
</evidence>
<gene>
    <name evidence="2" type="ORF">H6G05_08570</name>
</gene>
<dbReference type="SMART" id="SM01236">
    <property type="entry name" value="Haem_oxygenase_2"/>
    <property type="match status" value="1"/>
</dbReference>
<name>A0ABR8C895_9CYAN</name>
<dbReference type="Proteomes" id="UP000618445">
    <property type="component" value="Unassembled WGS sequence"/>
</dbReference>
<dbReference type="Gene3D" id="1.20.910.10">
    <property type="entry name" value="Heme oxygenase-like"/>
    <property type="match status" value="1"/>
</dbReference>
<sequence>MQTLIRKPIANPRIRQYPELAIADLSKLPSLQSAVLRVAEVYDFNFHPYILWMEDPLTDRDAFRQSQVPFRFAVESFSQPLAAVLARTTTLEYRLPLLANITEEHGHGDRWRSHKYTFQQYLRALGVTDRELDATCTMPVLAFNQSILTYCLMQSGESGAAMLGMIEYLYVGISTAIARTLQQRGWTATGSQSHYAVHEKLDTEHARDLLHLAEMGWMNPCSREQVVQGLALGAHYFWSLYRDL</sequence>
<dbReference type="EMBL" id="JACJQY010000010">
    <property type="protein sequence ID" value="MBD2316899.1"/>
    <property type="molecule type" value="Genomic_DNA"/>
</dbReference>
<dbReference type="InterPro" id="IPR016084">
    <property type="entry name" value="Haem_Oase-like_multi-hlx"/>
</dbReference>
<evidence type="ECO:0000313" key="3">
    <source>
        <dbReference type="Proteomes" id="UP000618445"/>
    </source>
</evidence>
<dbReference type="Pfam" id="PF14518">
    <property type="entry name" value="Haem_oxygenas_2"/>
    <property type="match status" value="1"/>
</dbReference>
<dbReference type="SUPFAM" id="SSF48613">
    <property type="entry name" value="Heme oxygenase-like"/>
    <property type="match status" value="1"/>
</dbReference>
<dbReference type="InterPro" id="IPR039068">
    <property type="entry name" value="PqqC-like"/>
</dbReference>
<proteinExistence type="predicted"/>
<keyword evidence="1" id="KW-0560">Oxidoreductase</keyword>
<dbReference type="RefSeq" id="WP_190577775.1">
    <property type="nucleotide sequence ID" value="NZ_CAWPQU010000002.1"/>
</dbReference>
<evidence type="ECO:0000313" key="2">
    <source>
        <dbReference type="EMBL" id="MBD2316899.1"/>
    </source>
</evidence>
<comment type="caution">
    <text evidence="2">The sequence shown here is derived from an EMBL/GenBank/DDBJ whole genome shotgun (WGS) entry which is preliminary data.</text>
</comment>
<reference evidence="2 3" key="1">
    <citation type="journal article" date="2020" name="ISME J.">
        <title>Comparative genomics reveals insights into cyanobacterial evolution and habitat adaptation.</title>
        <authorList>
            <person name="Chen M.Y."/>
            <person name="Teng W.K."/>
            <person name="Zhao L."/>
            <person name="Hu C.X."/>
            <person name="Zhou Y.K."/>
            <person name="Han B.P."/>
            <person name="Song L.R."/>
            <person name="Shu W.S."/>
        </authorList>
    </citation>
    <scope>NUCLEOTIDE SEQUENCE [LARGE SCALE GENOMIC DNA]</scope>
    <source>
        <strain evidence="2 3">FACHB-1050</strain>
    </source>
</reference>
<accession>A0ABR8C895</accession>
<dbReference type="PANTHER" id="PTHR40279">
    <property type="entry name" value="PQQC-LIKE PROTEIN"/>
    <property type="match status" value="1"/>
</dbReference>